<evidence type="ECO:0000313" key="1">
    <source>
        <dbReference type="EMBL" id="KAK9304191.1"/>
    </source>
</evidence>
<keyword evidence="2" id="KW-1185">Reference proteome</keyword>
<reference evidence="1 2" key="1">
    <citation type="submission" date="2024-05" db="EMBL/GenBank/DDBJ databases">
        <title>The nuclear and mitochondrial genome assemblies of Tetragonisca angustula (Apidae: Meliponini), a tiny yet remarkable pollinator in the Neotropics.</title>
        <authorList>
            <person name="Ferrari R."/>
            <person name="Ricardo P.C."/>
            <person name="Dias F.C."/>
            <person name="Araujo N.S."/>
            <person name="Soares D.O."/>
            <person name="Zhou Q.-S."/>
            <person name="Zhu C.-D."/>
            <person name="Coutinho L."/>
            <person name="Airas M.C."/>
            <person name="Batista T.M."/>
        </authorList>
    </citation>
    <scope>NUCLEOTIDE SEQUENCE [LARGE SCALE GENOMIC DNA]</scope>
    <source>
        <strain evidence="1">ASF017062</strain>
        <tissue evidence="1">Abdomen</tissue>
    </source>
</reference>
<dbReference type="Proteomes" id="UP001432146">
    <property type="component" value="Unassembled WGS sequence"/>
</dbReference>
<organism evidence="1 2">
    <name type="scientific">Tetragonisca angustula</name>
    <dbReference type="NCBI Taxonomy" id="166442"/>
    <lineage>
        <taxon>Eukaryota</taxon>
        <taxon>Metazoa</taxon>
        <taxon>Ecdysozoa</taxon>
        <taxon>Arthropoda</taxon>
        <taxon>Hexapoda</taxon>
        <taxon>Insecta</taxon>
        <taxon>Pterygota</taxon>
        <taxon>Neoptera</taxon>
        <taxon>Endopterygota</taxon>
        <taxon>Hymenoptera</taxon>
        <taxon>Apocrita</taxon>
        <taxon>Aculeata</taxon>
        <taxon>Apoidea</taxon>
        <taxon>Anthophila</taxon>
        <taxon>Apidae</taxon>
        <taxon>Tetragonisca</taxon>
    </lineage>
</organism>
<sequence>MKIALMGLDLWDYVNNTETNTLNEKENQRALTCLCLNVKSHCHVHVKDCLTARDTWLKLCSIYEDVHTETPAFITTNNGRNIVKATNNYDKWSRVPCFVHCIQLVVKREEI</sequence>
<dbReference type="EMBL" id="JAWNGG020000065">
    <property type="protein sequence ID" value="KAK9304191.1"/>
    <property type="molecule type" value="Genomic_DNA"/>
</dbReference>
<name>A0AAW1A2Q5_9HYME</name>
<evidence type="ECO:0008006" key="3">
    <source>
        <dbReference type="Google" id="ProtNLM"/>
    </source>
</evidence>
<accession>A0AAW1A2Q5</accession>
<dbReference type="AlphaFoldDB" id="A0AAW1A2Q5"/>
<comment type="caution">
    <text evidence="1">The sequence shown here is derived from an EMBL/GenBank/DDBJ whole genome shotgun (WGS) entry which is preliminary data.</text>
</comment>
<gene>
    <name evidence="1" type="ORF">QLX08_004353</name>
</gene>
<protein>
    <recommendedName>
        <fullName evidence="3">Transposase</fullName>
    </recommendedName>
</protein>
<evidence type="ECO:0000313" key="2">
    <source>
        <dbReference type="Proteomes" id="UP001432146"/>
    </source>
</evidence>
<dbReference type="Pfam" id="PF14223">
    <property type="entry name" value="Retrotran_gag_2"/>
    <property type="match status" value="1"/>
</dbReference>
<proteinExistence type="predicted"/>